<dbReference type="PANTHER" id="PTHR43734">
    <property type="entry name" value="PHYTOENE DESATURASE"/>
    <property type="match status" value="1"/>
</dbReference>
<dbReference type="EMBL" id="KK088422">
    <property type="protein sequence ID" value="EYE95312.1"/>
    <property type="molecule type" value="Genomic_DNA"/>
</dbReference>
<evidence type="ECO:0000313" key="2">
    <source>
        <dbReference type="Proteomes" id="UP000019804"/>
    </source>
</evidence>
<dbReference type="Gene3D" id="3.50.50.60">
    <property type="entry name" value="FAD/NAD(P)-binding domain"/>
    <property type="match status" value="1"/>
</dbReference>
<keyword evidence="2" id="KW-1185">Reference proteome</keyword>
<dbReference type="OrthoDB" id="38045at2759"/>
<dbReference type="SUPFAM" id="SSF51905">
    <property type="entry name" value="FAD/NAD(P)-binding domain"/>
    <property type="match status" value="1"/>
</dbReference>
<organism evidence="1 2">
    <name type="scientific">Aspergillus ruber (strain CBS 135680)</name>
    <dbReference type="NCBI Taxonomy" id="1388766"/>
    <lineage>
        <taxon>Eukaryota</taxon>
        <taxon>Fungi</taxon>
        <taxon>Dikarya</taxon>
        <taxon>Ascomycota</taxon>
        <taxon>Pezizomycotina</taxon>
        <taxon>Eurotiomycetes</taxon>
        <taxon>Eurotiomycetidae</taxon>
        <taxon>Eurotiales</taxon>
        <taxon>Aspergillaceae</taxon>
        <taxon>Aspergillus</taxon>
        <taxon>Aspergillus subgen. Aspergillus</taxon>
    </lineage>
</organism>
<protein>
    <submittedName>
        <fullName evidence="1">FAD/NAD(P)-binding domain-containing protein</fullName>
    </submittedName>
</protein>
<reference evidence="2" key="1">
    <citation type="journal article" date="2014" name="Nat. Commun.">
        <title>Genomic adaptations of the halophilic Dead Sea filamentous fungus Eurotium rubrum.</title>
        <authorList>
            <person name="Kis-Papo T."/>
            <person name="Weig A.R."/>
            <person name="Riley R."/>
            <person name="Persoh D."/>
            <person name="Salamov A."/>
            <person name="Sun H."/>
            <person name="Lipzen A."/>
            <person name="Wasser S.P."/>
            <person name="Rambold G."/>
            <person name="Grigoriev I.V."/>
            <person name="Nevo E."/>
        </authorList>
    </citation>
    <scope>NUCLEOTIDE SEQUENCE [LARGE SCALE GENOMIC DNA]</scope>
    <source>
        <strain evidence="2">CBS 135680</strain>
    </source>
</reference>
<name>A0A017SEB9_ASPRC</name>
<evidence type="ECO:0000313" key="1">
    <source>
        <dbReference type="EMBL" id="EYE95312.1"/>
    </source>
</evidence>
<dbReference type="RefSeq" id="XP_040639000.1">
    <property type="nucleotide sequence ID" value="XM_040787159.1"/>
</dbReference>
<proteinExistence type="predicted"/>
<accession>A0A017SEB9</accession>
<dbReference type="InterPro" id="IPR036188">
    <property type="entry name" value="FAD/NAD-bd_sf"/>
</dbReference>
<dbReference type="Pfam" id="PF13450">
    <property type="entry name" value="NAD_binding_8"/>
    <property type="match status" value="1"/>
</dbReference>
<dbReference type="PANTHER" id="PTHR43734:SF4">
    <property type="entry name" value="AMINE OXIDASE DOMAIN-CONTAINING PROTEIN"/>
    <property type="match status" value="1"/>
</dbReference>
<dbReference type="AlphaFoldDB" id="A0A017SEB9"/>
<dbReference type="STRING" id="1388766.A0A017SEB9"/>
<dbReference type="HOGENOM" id="CLU_026719_0_0_1"/>
<dbReference type="Proteomes" id="UP000019804">
    <property type="component" value="Unassembled WGS sequence"/>
</dbReference>
<sequence>MAAKQIDVDVLVIGSGPTGLGAAKRLQQLNSASWLIIDSNEKPGGLASTDIIPEGFLFDVGGHYFDDCLGEALPRDEDWYEHQRVFYVPYPFQNNISVLDKEDQVKSISSLIDAAIDARARNRRNVGEHLNEIFMRPYNFKVWAVSPSKMNATWVGERVAAPNLKTLTNNVILNKVAGNWGPNATFKFPARDGTGGIWTAVANTISNDKTRFGDHGKVIKVDADAKNVYLAEGTVVHYGSLISTMAVDYLAESMGDTQLQQLCKPLLFLYKFKCWLYFPEDNTPFYRATIFSKYSPYNQPDNLAKLPTLQLANGEKPASTDESGPYWSVMLEVSESSHKAINQDTLLADSIQGLISTELLKPEDKIVSTYVCRFDHGYPTPSLERNGALTEILPYLQDKDILSRGRFGSWKYEVGNQGHSFMLGVEAVDHVVSGAVELT</sequence>
<gene>
    <name evidence="1" type="ORF">EURHEDRAFT_530712</name>
</gene>
<dbReference type="GeneID" id="63702283"/>